<evidence type="ECO:0000313" key="5">
    <source>
        <dbReference type="Proteomes" id="UP000256388"/>
    </source>
</evidence>
<dbReference type="RefSeq" id="WP_158674926.1">
    <property type="nucleotide sequence ID" value="NZ_AP018437.1"/>
</dbReference>
<keyword evidence="1" id="KW-0560">Oxidoreductase</keyword>
<dbReference type="PANTHER" id="PTHR43401:SF2">
    <property type="entry name" value="L-THREONINE 3-DEHYDROGENASE"/>
    <property type="match status" value="1"/>
</dbReference>
<accession>A0A347ZP50</accession>
<dbReference type="InterPro" id="IPR013149">
    <property type="entry name" value="ADH-like_C"/>
</dbReference>
<dbReference type="Gene3D" id="3.90.180.10">
    <property type="entry name" value="Medium-chain alcohol dehydrogenases, catalytic domain"/>
    <property type="match status" value="1"/>
</dbReference>
<dbReference type="InterPro" id="IPR011032">
    <property type="entry name" value="GroES-like_sf"/>
</dbReference>
<evidence type="ECO:0000256" key="1">
    <source>
        <dbReference type="ARBA" id="ARBA00023002"/>
    </source>
</evidence>
<reference evidence="4 5" key="1">
    <citation type="submission" date="2018-08" db="EMBL/GenBank/DDBJ databases">
        <title>Genomic Encyclopedia of Type Strains, Phase IV (KMG-IV): sequencing the most valuable type-strain genomes for metagenomic binning, comparative biology and taxonomic classification.</title>
        <authorList>
            <person name="Goeker M."/>
        </authorList>
    </citation>
    <scope>NUCLEOTIDE SEQUENCE [LARGE SCALE GENOMIC DNA]</scope>
    <source>
        <strain evidence="4 5">DSM 23923</strain>
    </source>
</reference>
<sequence>MKAALLTKPGEITIGEVQNAQAKPGEILVEIKSCGVCATDVKKFTGKSSAPFLPFILGHEPAGIITSLGDSRQSGLEVGDRVAIAPVVTCGHCPSCISGKTAAEGMGMCDHYEVIGFSQNGAFCEFAAAPAANIFKIPDELTFRDAAIIEPVAACANGVLRSLCTPPGSAVVLGGGFMGLVCMQIYKNLGYRVLISDMLDDRLALAKQLGADAAVNPQKMDVEKAVKDFTRGEGADSLICAIGIKELSESGIRMMKKGGKIVMLASAGHDTTVEFNLSTLHYNQTVITGSVSYTQASYRWAIDLLSRGEIGTDLLITATGNLDEVGKLLSMTRDHIGIKNVALF</sequence>
<proteinExistence type="predicted"/>
<evidence type="ECO:0000259" key="3">
    <source>
        <dbReference type="Pfam" id="PF08240"/>
    </source>
</evidence>
<gene>
    <name evidence="4" type="ORF">DFR64_2057</name>
</gene>
<dbReference type="InterPro" id="IPR050129">
    <property type="entry name" value="Zn_alcohol_dh"/>
</dbReference>
<dbReference type="OrthoDB" id="9769198at2"/>
<dbReference type="PANTHER" id="PTHR43401">
    <property type="entry name" value="L-THREONINE 3-DEHYDROGENASE"/>
    <property type="match status" value="1"/>
</dbReference>
<dbReference type="Proteomes" id="UP000256388">
    <property type="component" value="Unassembled WGS sequence"/>
</dbReference>
<dbReference type="SUPFAM" id="SSF51735">
    <property type="entry name" value="NAD(P)-binding Rossmann-fold domains"/>
    <property type="match status" value="1"/>
</dbReference>
<comment type="caution">
    <text evidence="4">The sequence shown here is derived from an EMBL/GenBank/DDBJ whole genome shotgun (WGS) entry which is preliminary data.</text>
</comment>
<keyword evidence="5" id="KW-1185">Reference proteome</keyword>
<dbReference type="InterPro" id="IPR036291">
    <property type="entry name" value="NAD(P)-bd_dom_sf"/>
</dbReference>
<feature type="domain" description="Alcohol dehydrogenase-like N-terminal" evidence="3">
    <location>
        <begin position="23"/>
        <end position="139"/>
    </location>
</feature>
<dbReference type="Gene3D" id="3.40.50.720">
    <property type="entry name" value="NAD(P)-binding Rossmann-like Domain"/>
    <property type="match status" value="1"/>
</dbReference>
<dbReference type="GO" id="GO:0016491">
    <property type="term" value="F:oxidoreductase activity"/>
    <property type="evidence" value="ECO:0007669"/>
    <property type="project" value="UniProtKB-KW"/>
</dbReference>
<evidence type="ECO:0000313" key="4">
    <source>
        <dbReference type="EMBL" id="REG08683.1"/>
    </source>
</evidence>
<evidence type="ECO:0000259" key="2">
    <source>
        <dbReference type="Pfam" id="PF00107"/>
    </source>
</evidence>
<organism evidence="4 5">
    <name type="scientific">Pelolinea submarina</name>
    <dbReference type="NCBI Taxonomy" id="913107"/>
    <lineage>
        <taxon>Bacteria</taxon>
        <taxon>Bacillati</taxon>
        <taxon>Chloroflexota</taxon>
        <taxon>Anaerolineae</taxon>
        <taxon>Anaerolineales</taxon>
        <taxon>Anaerolineaceae</taxon>
        <taxon>Pelolinea</taxon>
    </lineage>
</organism>
<protein>
    <submittedName>
        <fullName evidence="4">Threonine dehydrogenase-like Zn-dependent dehydrogenase</fullName>
    </submittedName>
</protein>
<dbReference type="AlphaFoldDB" id="A0A347ZP50"/>
<name>A0A347ZP50_9CHLR</name>
<dbReference type="Pfam" id="PF00107">
    <property type="entry name" value="ADH_zinc_N"/>
    <property type="match status" value="1"/>
</dbReference>
<dbReference type="Pfam" id="PF08240">
    <property type="entry name" value="ADH_N"/>
    <property type="match status" value="1"/>
</dbReference>
<dbReference type="EMBL" id="QUMS01000002">
    <property type="protein sequence ID" value="REG08683.1"/>
    <property type="molecule type" value="Genomic_DNA"/>
</dbReference>
<feature type="domain" description="Alcohol dehydrogenase-like C-terminal" evidence="2">
    <location>
        <begin position="179"/>
        <end position="306"/>
    </location>
</feature>
<dbReference type="SUPFAM" id="SSF50129">
    <property type="entry name" value="GroES-like"/>
    <property type="match status" value="1"/>
</dbReference>
<dbReference type="InterPro" id="IPR013154">
    <property type="entry name" value="ADH-like_N"/>
</dbReference>